<evidence type="ECO:0000256" key="1">
    <source>
        <dbReference type="ARBA" id="ARBA00022737"/>
    </source>
</evidence>
<name>A0A4W5PPX3_9TELE</name>
<dbReference type="Ensembl" id="ENSHHUT00000067777.1">
    <property type="protein sequence ID" value="ENSHHUP00000065557.1"/>
    <property type="gene ID" value="ENSHHUG00000038704.1"/>
</dbReference>
<proteinExistence type="predicted"/>
<evidence type="ECO:0000256" key="2">
    <source>
        <dbReference type="PROSITE-ProRule" id="PRU00117"/>
    </source>
</evidence>
<evidence type="ECO:0000259" key="4">
    <source>
        <dbReference type="SMART" id="SM00322"/>
    </source>
</evidence>
<dbReference type="Proteomes" id="UP000314982">
    <property type="component" value="Unassembled WGS sequence"/>
</dbReference>
<keyword evidence="6" id="KW-1185">Reference proteome</keyword>
<feature type="region of interest" description="Disordered" evidence="3">
    <location>
        <begin position="202"/>
        <end position="232"/>
    </location>
</feature>
<dbReference type="Gene3D" id="3.30.1370.10">
    <property type="entry name" value="K Homology domain, type 1"/>
    <property type="match status" value="2"/>
</dbReference>
<dbReference type="PROSITE" id="PS50084">
    <property type="entry name" value="KH_TYPE_1"/>
    <property type="match status" value="2"/>
</dbReference>
<organism evidence="5 6">
    <name type="scientific">Hucho hucho</name>
    <name type="common">huchen</name>
    <dbReference type="NCBI Taxonomy" id="62062"/>
    <lineage>
        <taxon>Eukaryota</taxon>
        <taxon>Metazoa</taxon>
        <taxon>Chordata</taxon>
        <taxon>Craniata</taxon>
        <taxon>Vertebrata</taxon>
        <taxon>Euteleostomi</taxon>
        <taxon>Actinopterygii</taxon>
        <taxon>Neopterygii</taxon>
        <taxon>Teleostei</taxon>
        <taxon>Protacanthopterygii</taxon>
        <taxon>Salmoniformes</taxon>
        <taxon>Salmonidae</taxon>
        <taxon>Salmoninae</taxon>
        <taxon>Hucho</taxon>
    </lineage>
</organism>
<sequence>MEVGDQGRATQGRTHTWSNTHGGKPRRTVGRTQPYFRVVLRFMFFLFLSDQPDAKKMSSQGDRDSATALSIGAQLAALSQQSVRPSTMTEEYRVPDGMVGLIIGRGGEQINKIQQDSGCKVQIAPDSGGMPERSVSLTGNPDAIAKAKMFLDEIVSRGRGAPSSSFHESTNGQSGSMQEMMIPAGKAGLIIGKGGETIKQLQVRPHTREERPSNNCRLDHTQGRRDHQTTTG</sequence>
<keyword evidence="1" id="KW-0677">Repeat</keyword>
<dbReference type="GeneTree" id="ENSGT00940000156051"/>
<dbReference type="InterPro" id="IPR036612">
    <property type="entry name" value="KH_dom_type_1_sf"/>
</dbReference>
<dbReference type="GO" id="GO:0003723">
    <property type="term" value="F:RNA binding"/>
    <property type="evidence" value="ECO:0007669"/>
    <property type="project" value="UniProtKB-UniRule"/>
</dbReference>
<dbReference type="InterPro" id="IPR009019">
    <property type="entry name" value="KH_sf_prok-type"/>
</dbReference>
<dbReference type="SUPFAM" id="SSF54791">
    <property type="entry name" value="Eukaryotic type KH-domain (KH-domain type I)"/>
    <property type="match status" value="1"/>
</dbReference>
<dbReference type="FunFam" id="3.30.1370.10:FF:000010">
    <property type="entry name" value="far upstream element-binding protein 1 isoform X1"/>
    <property type="match status" value="1"/>
</dbReference>
<dbReference type="Pfam" id="PF00013">
    <property type="entry name" value="KH_1"/>
    <property type="match status" value="2"/>
</dbReference>
<reference evidence="5" key="3">
    <citation type="submission" date="2025-09" db="UniProtKB">
        <authorList>
            <consortium name="Ensembl"/>
        </authorList>
    </citation>
    <scope>IDENTIFICATION</scope>
</reference>
<dbReference type="SMART" id="SM00322">
    <property type="entry name" value="KH"/>
    <property type="match status" value="2"/>
</dbReference>
<dbReference type="InterPro" id="IPR047372">
    <property type="entry name" value="KH-I_FUBP2_rpt1"/>
</dbReference>
<dbReference type="InterPro" id="IPR004088">
    <property type="entry name" value="KH_dom_type_1"/>
</dbReference>
<evidence type="ECO:0000256" key="3">
    <source>
        <dbReference type="SAM" id="MobiDB-lite"/>
    </source>
</evidence>
<keyword evidence="2" id="KW-0694">RNA-binding</keyword>
<dbReference type="PANTHER" id="PTHR10288">
    <property type="entry name" value="KH DOMAIN CONTAINING RNA BINDING PROTEIN"/>
    <property type="match status" value="1"/>
</dbReference>
<dbReference type="SUPFAM" id="SSF54814">
    <property type="entry name" value="Prokaryotic type KH domain (KH-domain type II)"/>
    <property type="match status" value="1"/>
</dbReference>
<evidence type="ECO:0000313" key="5">
    <source>
        <dbReference type="Ensembl" id="ENSHHUP00000065557.1"/>
    </source>
</evidence>
<reference evidence="5" key="2">
    <citation type="submission" date="2025-08" db="UniProtKB">
        <authorList>
            <consortium name="Ensembl"/>
        </authorList>
    </citation>
    <scope>IDENTIFICATION</scope>
</reference>
<feature type="domain" description="K Homology" evidence="4">
    <location>
        <begin position="86"/>
        <end position="156"/>
    </location>
</feature>
<dbReference type="CDD" id="cd22479">
    <property type="entry name" value="KH-I_FUBP2_rpt1"/>
    <property type="match status" value="1"/>
</dbReference>
<feature type="region of interest" description="Disordered" evidence="3">
    <location>
        <begin position="1"/>
        <end position="29"/>
    </location>
</feature>
<evidence type="ECO:0000313" key="6">
    <source>
        <dbReference type="Proteomes" id="UP000314982"/>
    </source>
</evidence>
<dbReference type="InterPro" id="IPR004087">
    <property type="entry name" value="KH_dom"/>
</dbReference>
<feature type="compositionally biased region" description="Basic and acidic residues" evidence="3">
    <location>
        <begin position="206"/>
        <end position="232"/>
    </location>
</feature>
<feature type="domain" description="K Homology" evidence="4">
    <location>
        <begin position="174"/>
        <end position="230"/>
    </location>
</feature>
<reference evidence="6" key="1">
    <citation type="submission" date="2018-06" db="EMBL/GenBank/DDBJ databases">
        <title>Genome assembly of Danube salmon.</title>
        <authorList>
            <person name="Macqueen D.J."/>
            <person name="Gundappa M.K."/>
        </authorList>
    </citation>
    <scope>NUCLEOTIDE SEQUENCE [LARGE SCALE GENOMIC DNA]</scope>
</reference>
<protein>
    <submittedName>
        <fullName evidence="5">KH-type splicing regulatory protein</fullName>
    </submittedName>
</protein>
<dbReference type="AlphaFoldDB" id="A0A4W5PPX3"/>
<accession>A0A4W5PPX3</accession>
<feature type="compositionally biased region" description="Polar residues" evidence="3">
    <location>
        <begin position="8"/>
        <end position="21"/>
    </location>
</feature>